<evidence type="ECO:0000313" key="3">
    <source>
        <dbReference type="Proteomes" id="UP000294555"/>
    </source>
</evidence>
<name>A0A4R1NGJ9_9GAMM</name>
<accession>A0A4R1NGJ9</accession>
<protein>
    <submittedName>
        <fullName evidence="2">Acyl carrier protein</fullName>
    </submittedName>
</protein>
<dbReference type="PROSITE" id="PS50075">
    <property type="entry name" value="CARRIER"/>
    <property type="match status" value="1"/>
</dbReference>
<dbReference type="InterPro" id="IPR009081">
    <property type="entry name" value="PP-bd_ACP"/>
</dbReference>
<evidence type="ECO:0000259" key="1">
    <source>
        <dbReference type="PROSITE" id="PS50075"/>
    </source>
</evidence>
<dbReference type="Proteomes" id="UP000294555">
    <property type="component" value="Unassembled WGS sequence"/>
</dbReference>
<dbReference type="Gene3D" id="1.10.1200.10">
    <property type="entry name" value="ACP-like"/>
    <property type="match status" value="1"/>
</dbReference>
<dbReference type="RefSeq" id="WP_132925324.1">
    <property type="nucleotide sequence ID" value="NZ_SJOI01000001.1"/>
</dbReference>
<sequence length="89" mass="10522">MTNTPLLQCDDPIRERLHALLAYKLGRRQQEIFDHLHLINELYVDSLDLIEIEIGISETFDVHISEKEVLQMETVEDLYHIVKRHIADK</sequence>
<dbReference type="AlphaFoldDB" id="A0A4R1NGJ9"/>
<comment type="caution">
    <text evidence="2">The sequence shown here is derived from an EMBL/GenBank/DDBJ whole genome shotgun (WGS) entry which is preliminary data.</text>
</comment>
<dbReference type="EMBL" id="SJOI01000001">
    <property type="protein sequence ID" value="TCL06147.1"/>
    <property type="molecule type" value="Genomic_DNA"/>
</dbReference>
<gene>
    <name evidence="2" type="ORF">EZJ58_4379</name>
</gene>
<dbReference type="Pfam" id="PF00550">
    <property type="entry name" value="PP-binding"/>
    <property type="match status" value="1"/>
</dbReference>
<organism evidence="2 3">
    <name type="scientific">Sodalis ligni</name>
    <dbReference type="NCBI Taxonomy" id="2697027"/>
    <lineage>
        <taxon>Bacteria</taxon>
        <taxon>Pseudomonadati</taxon>
        <taxon>Pseudomonadota</taxon>
        <taxon>Gammaproteobacteria</taxon>
        <taxon>Enterobacterales</taxon>
        <taxon>Bruguierivoracaceae</taxon>
        <taxon>Sodalis</taxon>
    </lineage>
</organism>
<evidence type="ECO:0000313" key="2">
    <source>
        <dbReference type="EMBL" id="TCL06147.1"/>
    </source>
</evidence>
<proteinExistence type="predicted"/>
<reference evidence="2 3" key="1">
    <citation type="submission" date="2019-02" db="EMBL/GenBank/DDBJ databases">
        <title>Investigation of anaerobic lignin degradation for improved lignocellulosic biofuels.</title>
        <authorList>
            <person name="Deangelis K."/>
        </authorList>
    </citation>
    <scope>NUCLEOTIDE SEQUENCE [LARGE SCALE GENOMIC DNA]</scope>
    <source>
        <strain evidence="2 3">159R</strain>
    </source>
</reference>
<dbReference type="SUPFAM" id="SSF47336">
    <property type="entry name" value="ACP-like"/>
    <property type="match status" value="1"/>
</dbReference>
<dbReference type="InterPro" id="IPR036736">
    <property type="entry name" value="ACP-like_sf"/>
</dbReference>
<dbReference type="OrthoDB" id="6637974at2"/>
<feature type="domain" description="Carrier" evidence="1">
    <location>
        <begin position="11"/>
        <end position="86"/>
    </location>
</feature>
<keyword evidence="3" id="KW-1185">Reference proteome</keyword>